<evidence type="ECO:0000259" key="1">
    <source>
        <dbReference type="Pfam" id="PF01636"/>
    </source>
</evidence>
<dbReference type="Gene3D" id="3.90.1200.10">
    <property type="match status" value="1"/>
</dbReference>
<sequence>MSPALRPGWRDLPPPLRARITSLLGASVLAAGQPGDSGVLPGALFQVQTSRGNAFIKALGTEQPGPLKSLRQEITLSPLLPAAVPHPELLWSIDEVLPNLGTWVAVGYSMRDEVRPIDLTWPEDDVATLVQVVRAIGEVEAPDDPMFVPEESAFPSNSWAILAEKRPAGLAQHSPWLAGRLEGLAEIAAHAPEAIAGKSLQHGTLRVQNVLLPAVPGERPLITDWVRGSVGAPYLDLVSMLMHVRTNGGPPPEATLRRYGLPAGTEPDAVTCWIAVLAGHYVKASMDPPSFDLPELRSYQHRLARTAVSWLQTRLGF</sequence>
<gene>
    <name evidence="2" type="ORF">GCM10023198_10810</name>
</gene>
<comment type="caution">
    <text evidence="2">The sequence shown here is derived from an EMBL/GenBank/DDBJ whole genome shotgun (WGS) entry which is preliminary data.</text>
</comment>
<organism evidence="2 3">
    <name type="scientific">Promicromonospora umidemergens</name>
    <dbReference type="NCBI Taxonomy" id="629679"/>
    <lineage>
        <taxon>Bacteria</taxon>
        <taxon>Bacillati</taxon>
        <taxon>Actinomycetota</taxon>
        <taxon>Actinomycetes</taxon>
        <taxon>Micrococcales</taxon>
        <taxon>Promicromonosporaceae</taxon>
        <taxon>Promicromonospora</taxon>
    </lineage>
</organism>
<dbReference type="Proteomes" id="UP001500843">
    <property type="component" value="Unassembled WGS sequence"/>
</dbReference>
<dbReference type="InterPro" id="IPR011009">
    <property type="entry name" value="Kinase-like_dom_sf"/>
</dbReference>
<dbReference type="EMBL" id="BAABHM010000006">
    <property type="protein sequence ID" value="GAA4693182.1"/>
    <property type="molecule type" value="Genomic_DNA"/>
</dbReference>
<accession>A0ABP8WQ33</accession>
<evidence type="ECO:0000313" key="2">
    <source>
        <dbReference type="EMBL" id="GAA4693182.1"/>
    </source>
</evidence>
<evidence type="ECO:0000313" key="3">
    <source>
        <dbReference type="Proteomes" id="UP001500843"/>
    </source>
</evidence>
<reference evidence="3" key="1">
    <citation type="journal article" date="2019" name="Int. J. Syst. Evol. Microbiol.">
        <title>The Global Catalogue of Microorganisms (GCM) 10K type strain sequencing project: providing services to taxonomists for standard genome sequencing and annotation.</title>
        <authorList>
            <consortium name="The Broad Institute Genomics Platform"/>
            <consortium name="The Broad Institute Genome Sequencing Center for Infectious Disease"/>
            <person name="Wu L."/>
            <person name="Ma J."/>
        </authorList>
    </citation>
    <scope>NUCLEOTIDE SEQUENCE [LARGE SCALE GENOMIC DNA]</scope>
    <source>
        <strain evidence="3">JCM 17975</strain>
    </source>
</reference>
<feature type="domain" description="Aminoglycoside phosphotransferase" evidence="1">
    <location>
        <begin position="63"/>
        <end position="263"/>
    </location>
</feature>
<dbReference type="SUPFAM" id="SSF56112">
    <property type="entry name" value="Protein kinase-like (PK-like)"/>
    <property type="match status" value="1"/>
</dbReference>
<keyword evidence="3" id="KW-1185">Reference proteome</keyword>
<name>A0ABP8WQ33_9MICO</name>
<dbReference type="Pfam" id="PF01636">
    <property type="entry name" value="APH"/>
    <property type="match status" value="1"/>
</dbReference>
<dbReference type="InterPro" id="IPR002575">
    <property type="entry name" value="Aminoglycoside_PTrfase"/>
</dbReference>
<dbReference type="RefSeq" id="WP_253870163.1">
    <property type="nucleotide sequence ID" value="NZ_BAABHM010000006.1"/>
</dbReference>
<protein>
    <recommendedName>
        <fullName evidence="1">Aminoglycoside phosphotransferase domain-containing protein</fullName>
    </recommendedName>
</protein>
<proteinExistence type="predicted"/>